<dbReference type="PRINTS" id="PR00178">
    <property type="entry name" value="FATTYACIDBP"/>
</dbReference>
<proteinExistence type="inferred from homology"/>
<dbReference type="STRING" id="8081.ENSPREP00000012534"/>
<reference evidence="2" key="3">
    <citation type="submission" date="2025-09" db="UniProtKB">
        <authorList>
            <consortium name="Ensembl"/>
        </authorList>
    </citation>
    <scope>IDENTIFICATION</scope>
    <source>
        <strain evidence="2">Guanapo</strain>
    </source>
</reference>
<evidence type="ECO:0000313" key="3">
    <source>
        <dbReference type="Proteomes" id="UP000242638"/>
    </source>
</evidence>
<comment type="similarity">
    <text evidence="1">Belongs to the calycin superfamily. Fatty-acid binding protein (FABP) family.</text>
</comment>
<dbReference type="Gene3D" id="2.40.128.20">
    <property type="match status" value="1"/>
</dbReference>
<dbReference type="GO" id="GO:0008289">
    <property type="term" value="F:lipid binding"/>
    <property type="evidence" value="ECO:0007669"/>
    <property type="project" value="InterPro"/>
</dbReference>
<dbReference type="InterPro" id="IPR012674">
    <property type="entry name" value="Calycin"/>
</dbReference>
<dbReference type="GeneTree" id="ENSGT00940000164147"/>
<dbReference type="SUPFAM" id="SSF50814">
    <property type="entry name" value="Lipocalins"/>
    <property type="match status" value="1"/>
</dbReference>
<dbReference type="PANTHER" id="PTHR11955">
    <property type="entry name" value="FATTY ACID BINDING PROTEIN"/>
    <property type="match status" value="1"/>
</dbReference>
<dbReference type="Proteomes" id="UP000242638">
    <property type="component" value="Unassembled WGS sequence"/>
</dbReference>
<reference evidence="2" key="2">
    <citation type="submission" date="2025-08" db="UniProtKB">
        <authorList>
            <consortium name="Ensembl"/>
        </authorList>
    </citation>
    <scope>IDENTIFICATION</scope>
    <source>
        <strain evidence="2">Guanapo</strain>
    </source>
</reference>
<accession>A0A3P9NSI2</accession>
<dbReference type="Bgee" id="ENSPREG00000008406">
    <property type="expression patterns" value="Expressed in head and 1 other cell type or tissue"/>
</dbReference>
<evidence type="ECO:0000313" key="2">
    <source>
        <dbReference type="Ensembl" id="ENSPREP00000012534.1"/>
    </source>
</evidence>
<protein>
    <submittedName>
        <fullName evidence="2">Fatty acid binding protein 10b, liver basic</fullName>
    </submittedName>
</protein>
<name>A0A3P9NSI2_POERE</name>
<evidence type="ECO:0000256" key="1">
    <source>
        <dbReference type="ARBA" id="ARBA00008390"/>
    </source>
</evidence>
<sequence>MDFSGTWKVYSEENLEEFLKVIGAPEMVVKMRKDVKPELVIEQNGRDFTCTVKTPFCSRVNCFSVGKETEICALDGRKVKCTVREEDGKLICETSKFTSVREIQGDEMIDRTLTLSGVGVAPVNTLSQFLRVLTDVKWLPSISLVLVLLASSCSFPYK</sequence>
<keyword evidence="3" id="KW-1185">Reference proteome</keyword>
<dbReference type="Pfam" id="PF14651">
    <property type="entry name" value="Lipocalin_7"/>
    <property type="match status" value="1"/>
</dbReference>
<dbReference type="AlphaFoldDB" id="A0A3P9NSI2"/>
<dbReference type="Ensembl" id="ENSPRET00000012667.1">
    <property type="protein sequence ID" value="ENSPREP00000012534.1"/>
    <property type="gene ID" value="ENSPREG00000008406.1"/>
</dbReference>
<organism evidence="2 3">
    <name type="scientific">Poecilia reticulata</name>
    <name type="common">Guppy</name>
    <name type="synonym">Acanthophacelus reticulatus</name>
    <dbReference type="NCBI Taxonomy" id="8081"/>
    <lineage>
        <taxon>Eukaryota</taxon>
        <taxon>Metazoa</taxon>
        <taxon>Chordata</taxon>
        <taxon>Craniata</taxon>
        <taxon>Vertebrata</taxon>
        <taxon>Euteleostomi</taxon>
        <taxon>Actinopterygii</taxon>
        <taxon>Neopterygii</taxon>
        <taxon>Teleostei</taxon>
        <taxon>Neoteleostei</taxon>
        <taxon>Acanthomorphata</taxon>
        <taxon>Ovalentaria</taxon>
        <taxon>Atherinomorphae</taxon>
        <taxon>Cyprinodontiformes</taxon>
        <taxon>Poeciliidae</taxon>
        <taxon>Poeciliinae</taxon>
        <taxon>Poecilia</taxon>
    </lineage>
</organism>
<reference evidence="3" key="1">
    <citation type="submission" date="2013-11" db="EMBL/GenBank/DDBJ databases">
        <title>The genomic landscape of the Guanapo guppy.</title>
        <authorList>
            <person name="Kuenstner A."/>
            <person name="Dreyer C."/>
        </authorList>
    </citation>
    <scope>NUCLEOTIDE SEQUENCE</scope>
    <source>
        <strain evidence="3">Guanapo</strain>
    </source>
</reference>
<dbReference type="InterPro" id="IPR031259">
    <property type="entry name" value="ILBP"/>
</dbReference>
<dbReference type="InterPro" id="IPR000463">
    <property type="entry name" value="Fatty_acid-bd"/>
</dbReference>